<protein>
    <recommendedName>
        <fullName evidence="4">TraB family protein</fullName>
    </recommendedName>
</protein>
<feature type="transmembrane region" description="Helical" evidence="1">
    <location>
        <begin position="360"/>
        <end position="380"/>
    </location>
</feature>
<dbReference type="EMBL" id="CABITT030000006">
    <property type="protein sequence ID" value="VVB07405.1"/>
    <property type="molecule type" value="Genomic_DNA"/>
</dbReference>
<keyword evidence="1" id="KW-0812">Transmembrane</keyword>
<organism evidence="2 3">
    <name type="scientific">Arabis nemorensis</name>
    <dbReference type="NCBI Taxonomy" id="586526"/>
    <lineage>
        <taxon>Eukaryota</taxon>
        <taxon>Viridiplantae</taxon>
        <taxon>Streptophyta</taxon>
        <taxon>Embryophyta</taxon>
        <taxon>Tracheophyta</taxon>
        <taxon>Spermatophyta</taxon>
        <taxon>Magnoliopsida</taxon>
        <taxon>eudicotyledons</taxon>
        <taxon>Gunneridae</taxon>
        <taxon>Pentapetalae</taxon>
        <taxon>rosids</taxon>
        <taxon>malvids</taxon>
        <taxon>Brassicales</taxon>
        <taxon>Brassicaceae</taxon>
        <taxon>Arabideae</taxon>
        <taxon>Arabis</taxon>
    </lineage>
</organism>
<accession>A0A565C1D5</accession>
<dbReference type="GO" id="GO:0005741">
    <property type="term" value="C:mitochondrial outer membrane"/>
    <property type="evidence" value="ECO:0007669"/>
    <property type="project" value="TreeGrafter"/>
</dbReference>
<name>A0A565C1D5_9BRAS</name>
<dbReference type="PANTHER" id="PTHR21530">
    <property type="entry name" value="PHEROMONE SHUTDOWN PROTEIN"/>
    <property type="match status" value="1"/>
</dbReference>
<dbReference type="Pfam" id="PF01963">
    <property type="entry name" value="TraB_PrgY_gumN"/>
    <property type="match status" value="1"/>
</dbReference>
<keyword evidence="1" id="KW-0472">Membrane</keyword>
<keyword evidence="1" id="KW-1133">Transmembrane helix</keyword>
<proteinExistence type="predicted"/>
<reference evidence="2" key="1">
    <citation type="submission" date="2019-07" db="EMBL/GenBank/DDBJ databases">
        <authorList>
            <person name="Dittberner H."/>
        </authorList>
    </citation>
    <scope>NUCLEOTIDE SEQUENCE [LARGE SCALE GENOMIC DNA]</scope>
</reference>
<evidence type="ECO:0000313" key="3">
    <source>
        <dbReference type="Proteomes" id="UP000489600"/>
    </source>
</evidence>
<comment type="caution">
    <text evidence="2">The sequence shown here is derived from an EMBL/GenBank/DDBJ whole genome shotgun (WGS) entry which is preliminary data.</text>
</comment>
<evidence type="ECO:0000313" key="2">
    <source>
        <dbReference type="EMBL" id="VVB07405.1"/>
    </source>
</evidence>
<dbReference type="InterPro" id="IPR046345">
    <property type="entry name" value="TraB_PrgY-like"/>
</dbReference>
<dbReference type="PANTHER" id="PTHR21530:SF7">
    <property type="entry name" value="TRAB DOMAIN-CONTAINING PROTEIN"/>
    <property type="match status" value="1"/>
</dbReference>
<evidence type="ECO:0000256" key="1">
    <source>
        <dbReference type="SAM" id="Phobius"/>
    </source>
</evidence>
<dbReference type="InterPro" id="IPR002816">
    <property type="entry name" value="TraB/PrgY/GumN_fam"/>
</dbReference>
<sequence>MEPTELPLEPEFQSGEDFVHVDDPNPHGYISLSESIVNVEKEELLVEGEEEEHSSSDSSSVITGDDSIVYSGDIGEDDICGGAEFVERSVETTKLELPEELAKSVMVLTCESTEEGGSCDVYLIGTAHVSQESCREVEAVVSYLKPQVVFVELCPSRLSILKPQTLKVPLPTMAEMLDMWKKNHNPFGILYGWFLAHIASKLEVFPGAEFRVAYEEANKYGGKVILGDRPVQITLQRTWSKMPLWHKVKFVYSMMFQAVFLPKPEEIEKMLKDMNDVDMLTLLIQEMSKEFPSLMDTLVHERDKYMSCMLLRVASEHSSVVAVVGRGHLQGIKRNWNQPIKMKDLLEIPTNQSFFTVKNVLKSLAIAVAGTAIVSGIYLAKRS</sequence>
<dbReference type="OrthoDB" id="48306at2759"/>
<evidence type="ECO:0008006" key="4">
    <source>
        <dbReference type="Google" id="ProtNLM"/>
    </source>
</evidence>
<keyword evidence="3" id="KW-1185">Reference proteome</keyword>
<dbReference type="Proteomes" id="UP000489600">
    <property type="component" value="Unassembled WGS sequence"/>
</dbReference>
<dbReference type="CDD" id="cd14726">
    <property type="entry name" value="TraB_PrgY-like"/>
    <property type="match status" value="1"/>
</dbReference>
<dbReference type="AlphaFoldDB" id="A0A565C1D5"/>
<gene>
    <name evidence="2" type="ORF">ANE_LOCUS17849</name>
</gene>